<dbReference type="InterPro" id="IPR039426">
    <property type="entry name" value="TonB-dep_rcpt-like"/>
</dbReference>
<evidence type="ECO:0000256" key="2">
    <source>
        <dbReference type="ARBA" id="ARBA00022448"/>
    </source>
</evidence>
<evidence type="ECO:0000259" key="12">
    <source>
        <dbReference type="Pfam" id="PF07715"/>
    </source>
</evidence>
<keyword evidence="13" id="KW-0675">Receptor</keyword>
<dbReference type="Gene3D" id="2.170.130.10">
    <property type="entry name" value="TonB-dependent receptor, plug domain"/>
    <property type="match status" value="1"/>
</dbReference>
<proteinExistence type="inferred from homology"/>
<keyword evidence="6 8" id="KW-0472">Membrane</keyword>
<evidence type="ECO:0000256" key="1">
    <source>
        <dbReference type="ARBA" id="ARBA00004571"/>
    </source>
</evidence>
<dbReference type="RefSeq" id="WP_302712748.1">
    <property type="nucleotide sequence ID" value="NZ_JAULRT010000052.1"/>
</dbReference>
<keyword evidence="2 8" id="KW-0813">Transport</keyword>
<keyword evidence="4 8" id="KW-0812">Transmembrane</keyword>
<gene>
    <name evidence="13" type="ORF">QWI16_09840</name>
</gene>
<evidence type="ECO:0000256" key="7">
    <source>
        <dbReference type="ARBA" id="ARBA00023237"/>
    </source>
</evidence>
<dbReference type="EMBL" id="JAULRT010000052">
    <property type="protein sequence ID" value="MDO3382475.1"/>
    <property type="molecule type" value="Genomic_DNA"/>
</dbReference>
<dbReference type="PANTHER" id="PTHR30069">
    <property type="entry name" value="TONB-DEPENDENT OUTER MEMBRANE RECEPTOR"/>
    <property type="match status" value="1"/>
</dbReference>
<sequence>MLPKPLCLFSLTSGVLLSTLAHAHDSIEQITVSGRAVNLIGQSQSASEGLVSQKDIEVRALLRTGEILELIPGMVVTQHSGTGKANQYFLRGFNVDHGTDFATSYDAMPVNMRSHGHGQGYTDLNFIIPELVGAMHYHKGPYYADVGDFSGAGAAQIISRNRLDAGMVKLTGGENGYGRLLVGDTFAGPRTDITAALEATYYDGPWTDIDEDLEKFNGLLKGVSELGGGTFAWSLMGYRNQWNSADQIPARAVNDGVIDRLGSIDTSTGGESSRYSVNLGWQGERWKASAYILEYDLNLWSNFTYYLDNPDTGDQFEQVDDRRIYGGEMSYTREGQLGAIKVSNTFGLQTRVDDINEVGLYATSERVRQGVVRADAITEASVAAYWSGVFELTPRLRSELGVRYDFYAFDVKDSVGVNSAGVDLGVNSGRTHEGMASLKASLIYTLSEAWETYLSAGTGFHSNDARGTTIVVDPADGSAAEPVDPLVRSRGAEWGVRAYLGERLNLSAALWYLELDSELLFVGVAGNTEASDATERTGLELAAYYALSDYWTLDLEYAYTDARFQREQPGLDVPGAVEDVLQLGLSADFANGLFGSLRLRYFGPRPLVETGEVRSASSTLVNLKTGYRFDQFTLSLDLLNLLDSDDHDIDYFYESQLATETAPVEDLHYHPLEPRTARVTLEYRF</sequence>
<keyword evidence="3 8" id="KW-1134">Transmembrane beta strand</keyword>
<evidence type="ECO:0000256" key="5">
    <source>
        <dbReference type="ARBA" id="ARBA00023077"/>
    </source>
</evidence>
<comment type="similarity">
    <text evidence="8 9">Belongs to the TonB-dependent receptor family.</text>
</comment>
<dbReference type="InterPro" id="IPR012910">
    <property type="entry name" value="Plug_dom"/>
</dbReference>
<feature type="domain" description="TonB-dependent receptor plug" evidence="12">
    <location>
        <begin position="45"/>
        <end position="153"/>
    </location>
</feature>
<protein>
    <submittedName>
        <fullName evidence="13">TonB-dependent receptor</fullName>
    </submittedName>
</protein>
<dbReference type="InterPro" id="IPR037066">
    <property type="entry name" value="Plug_dom_sf"/>
</dbReference>
<feature type="domain" description="TonB-dependent receptor-like beta-barrel" evidence="11">
    <location>
        <begin position="239"/>
        <end position="641"/>
    </location>
</feature>
<dbReference type="Proteomes" id="UP001168380">
    <property type="component" value="Unassembled WGS sequence"/>
</dbReference>
<keyword evidence="7 8" id="KW-0998">Cell outer membrane</keyword>
<evidence type="ECO:0000256" key="4">
    <source>
        <dbReference type="ARBA" id="ARBA00022692"/>
    </source>
</evidence>
<dbReference type="PANTHER" id="PTHR30069:SF36">
    <property type="entry name" value="BLL6948 PROTEIN"/>
    <property type="match status" value="1"/>
</dbReference>
<accession>A0ABT8TEE9</accession>
<evidence type="ECO:0000256" key="8">
    <source>
        <dbReference type="PROSITE-ProRule" id="PRU01360"/>
    </source>
</evidence>
<name>A0ABT8TEE9_9GAMM</name>
<dbReference type="Pfam" id="PF07715">
    <property type="entry name" value="Plug"/>
    <property type="match status" value="1"/>
</dbReference>
<evidence type="ECO:0000256" key="9">
    <source>
        <dbReference type="RuleBase" id="RU003357"/>
    </source>
</evidence>
<feature type="chain" id="PRO_5045055200" evidence="10">
    <location>
        <begin position="24"/>
        <end position="685"/>
    </location>
</feature>
<dbReference type="InterPro" id="IPR036942">
    <property type="entry name" value="Beta-barrel_TonB_sf"/>
</dbReference>
<comment type="caution">
    <text evidence="13">The sequence shown here is derived from an EMBL/GenBank/DDBJ whole genome shotgun (WGS) entry which is preliminary data.</text>
</comment>
<evidence type="ECO:0000256" key="6">
    <source>
        <dbReference type="ARBA" id="ARBA00023136"/>
    </source>
</evidence>
<evidence type="ECO:0000313" key="13">
    <source>
        <dbReference type="EMBL" id="MDO3382475.1"/>
    </source>
</evidence>
<evidence type="ECO:0000256" key="3">
    <source>
        <dbReference type="ARBA" id="ARBA00022452"/>
    </source>
</evidence>
<evidence type="ECO:0000259" key="11">
    <source>
        <dbReference type="Pfam" id="PF00593"/>
    </source>
</evidence>
<dbReference type="Gene3D" id="2.40.170.20">
    <property type="entry name" value="TonB-dependent receptor, beta-barrel domain"/>
    <property type="match status" value="1"/>
</dbReference>
<evidence type="ECO:0000313" key="14">
    <source>
        <dbReference type="Proteomes" id="UP001168380"/>
    </source>
</evidence>
<evidence type="ECO:0000256" key="10">
    <source>
        <dbReference type="SAM" id="SignalP"/>
    </source>
</evidence>
<dbReference type="Pfam" id="PF00593">
    <property type="entry name" value="TonB_dep_Rec_b-barrel"/>
    <property type="match status" value="1"/>
</dbReference>
<organism evidence="13 14">
    <name type="scientific">Gilvimarinus algae</name>
    <dbReference type="NCBI Taxonomy" id="3058037"/>
    <lineage>
        <taxon>Bacteria</taxon>
        <taxon>Pseudomonadati</taxon>
        <taxon>Pseudomonadota</taxon>
        <taxon>Gammaproteobacteria</taxon>
        <taxon>Cellvibrionales</taxon>
        <taxon>Cellvibrionaceae</taxon>
        <taxon>Gilvimarinus</taxon>
    </lineage>
</organism>
<dbReference type="InterPro" id="IPR000531">
    <property type="entry name" value="Beta-barrel_TonB"/>
</dbReference>
<dbReference type="PROSITE" id="PS52016">
    <property type="entry name" value="TONB_DEPENDENT_REC_3"/>
    <property type="match status" value="1"/>
</dbReference>
<keyword evidence="5 9" id="KW-0798">TonB box</keyword>
<comment type="subcellular location">
    <subcellularLocation>
        <location evidence="1 8">Cell outer membrane</location>
        <topology evidence="1 8">Multi-pass membrane protein</topology>
    </subcellularLocation>
</comment>
<keyword evidence="10" id="KW-0732">Signal</keyword>
<reference evidence="13" key="1">
    <citation type="submission" date="2023-07" db="EMBL/GenBank/DDBJ databases">
        <title>Gilvimarinus algae sp. nov., isolated from the surface of Kelp.</title>
        <authorList>
            <person name="Sun Y.Y."/>
            <person name="Gong Y."/>
            <person name="Du Z.J."/>
        </authorList>
    </citation>
    <scope>NUCLEOTIDE SEQUENCE</scope>
    <source>
        <strain evidence="13">SDUM040014</strain>
    </source>
</reference>
<dbReference type="SUPFAM" id="SSF56935">
    <property type="entry name" value="Porins"/>
    <property type="match status" value="1"/>
</dbReference>
<keyword evidence="14" id="KW-1185">Reference proteome</keyword>
<feature type="signal peptide" evidence="10">
    <location>
        <begin position="1"/>
        <end position="23"/>
    </location>
</feature>